<dbReference type="AlphaFoldDB" id="A0AAV7ISM8"/>
<organism evidence="1 2">
    <name type="scientific">Cotesia glomerata</name>
    <name type="common">Lepidopteran parasitic wasp</name>
    <name type="synonym">Apanteles glomeratus</name>
    <dbReference type="NCBI Taxonomy" id="32391"/>
    <lineage>
        <taxon>Eukaryota</taxon>
        <taxon>Metazoa</taxon>
        <taxon>Ecdysozoa</taxon>
        <taxon>Arthropoda</taxon>
        <taxon>Hexapoda</taxon>
        <taxon>Insecta</taxon>
        <taxon>Pterygota</taxon>
        <taxon>Neoptera</taxon>
        <taxon>Endopterygota</taxon>
        <taxon>Hymenoptera</taxon>
        <taxon>Apocrita</taxon>
        <taxon>Ichneumonoidea</taxon>
        <taxon>Braconidae</taxon>
        <taxon>Microgastrinae</taxon>
        <taxon>Cotesia</taxon>
    </lineage>
</organism>
<keyword evidence="2" id="KW-1185">Reference proteome</keyword>
<reference evidence="1 2" key="1">
    <citation type="journal article" date="2021" name="J. Hered.">
        <title>A chromosome-level genome assembly of the parasitoid wasp, Cotesia glomerata (Hymenoptera: Braconidae).</title>
        <authorList>
            <person name="Pinto B.J."/>
            <person name="Weis J.J."/>
            <person name="Gamble T."/>
            <person name="Ode P.J."/>
            <person name="Paul R."/>
            <person name="Zaspel J.M."/>
        </authorList>
    </citation>
    <scope>NUCLEOTIDE SEQUENCE [LARGE SCALE GENOMIC DNA]</scope>
    <source>
        <strain evidence="1">CgM1</strain>
    </source>
</reference>
<proteinExistence type="predicted"/>
<dbReference type="EMBL" id="JAHXZJ010000747">
    <property type="protein sequence ID" value="KAH0557348.1"/>
    <property type="molecule type" value="Genomic_DNA"/>
</dbReference>
<protein>
    <submittedName>
        <fullName evidence="1">Uncharacterized protein</fullName>
    </submittedName>
</protein>
<name>A0AAV7ISM8_COTGL</name>
<evidence type="ECO:0000313" key="1">
    <source>
        <dbReference type="EMBL" id="KAH0557348.1"/>
    </source>
</evidence>
<accession>A0AAV7ISM8</accession>
<evidence type="ECO:0000313" key="2">
    <source>
        <dbReference type="Proteomes" id="UP000826195"/>
    </source>
</evidence>
<dbReference type="Proteomes" id="UP000826195">
    <property type="component" value="Unassembled WGS sequence"/>
</dbReference>
<sequence length="91" mass="10424">MLTPEDEMEPETLNTVRRAVCLAPLRETLVGGSFLARPYRLNRNWIADHASMLLSEDFLVELKAFVTALEIITWPSCFCPIYGLETKMYLT</sequence>
<comment type="caution">
    <text evidence="1">The sequence shown here is derived from an EMBL/GenBank/DDBJ whole genome shotgun (WGS) entry which is preliminary data.</text>
</comment>
<gene>
    <name evidence="1" type="ORF">KQX54_004465</name>
</gene>